<proteinExistence type="predicted"/>
<dbReference type="EMBL" id="GGEC01013957">
    <property type="protein sequence ID" value="MBW94440.1"/>
    <property type="molecule type" value="Transcribed_RNA"/>
</dbReference>
<protein>
    <submittedName>
        <fullName evidence="1">Uncharacterized protein</fullName>
    </submittedName>
</protein>
<evidence type="ECO:0000313" key="1">
    <source>
        <dbReference type="EMBL" id="MBW94440.1"/>
    </source>
</evidence>
<accession>A0A2P2JLT8</accession>
<dbReference type="AlphaFoldDB" id="A0A2P2JLT8"/>
<organism evidence="1">
    <name type="scientific">Rhizophora mucronata</name>
    <name type="common">Asiatic mangrove</name>
    <dbReference type="NCBI Taxonomy" id="61149"/>
    <lineage>
        <taxon>Eukaryota</taxon>
        <taxon>Viridiplantae</taxon>
        <taxon>Streptophyta</taxon>
        <taxon>Embryophyta</taxon>
        <taxon>Tracheophyta</taxon>
        <taxon>Spermatophyta</taxon>
        <taxon>Magnoliopsida</taxon>
        <taxon>eudicotyledons</taxon>
        <taxon>Gunneridae</taxon>
        <taxon>Pentapetalae</taxon>
        <taxon>rosids</taxon>
        <taxon>fabids</taxon>
        <taxon>Malpighiales</taxon>
        <taxon>Rhizophoraceae</taxon>
        <taxon>Rhizophora</taxon>
    </lineage>
</organism>
<sequence>MVVEGEIEEGKSAKLPRWFLEKWCVVAKVVEVIVLMGYNKDGHSN</sequence>
<reference evidence="1" key="1">
    <citation type="submission" date="2018-02" db="EMBL/GenBank/DDBJ databases">
        <title>Rhizophora mucronata_Transcriptome.</title>
        <authorList>
            <person name="Meera S.P."/>
            <person name="Sreeshan A."/>
            <person name="Augustine A."/>
        </authorList>
    </citation>
    <scope>NUCLEOTIDE SEQUENCE</scope>
    <source>
        <tissue evidence="1">Leaf</tissue>
    </source>
</reference>
<name>A0A2P2JLT8_RHIMU</name>